<evidence type="ECO:0000313" key="14">
    <source>
        <dbReference type="EMBL" id="KAJ6264831.1"/>
    </source>
</evidence>
<proteinExistence type="inferred from homology"/>
<dbReference type="InterPro" id="IPR036464">
    <property type="entry name" value="Rubisco_LSMT_subst-bd_sf"/>
</dbReference>
<evidence type="ECO:0000313" key="15">
    <source>
        <dbReference type="Proteomes" id="UP001221413"/>
    </source>
</evidence>
<keyword evidence="8" id="KW-0256">Endoplasmic reticulum</keyword>
<keyword evidence="9" id="KW-1133">Transmembrane helix</keyword>
<evidence type="ECO:0000256" key="2">
    <source>
        <dbReference type="ARBA" id="ARBA00004687"/>
    </source>
</evidence>
<evidence type="ECO:0000256" key="8">
    <source>
        <dbReference type="ARBA" id="ARBA00022824"/>
    </source>
</evidence>
<keyword evidence="15" id="KW-1185">Reference proteome</keyword>
<dbReference type="EMBL" id="JAQGDS010000001">
    <property type="protein sequence ID" value="KAJ6264831.1"/>
    <property type="molecule type" value="Genomic_DNA"/>
</dbReference>
<keyword evidence="7" id="KW-0812">Transmembrane</keyword>
<dbReference type="SUPFAM" id="SSF82199">
    <property type="entry name" value="SET domain"/>
    <property type="match status" value="1"/>
</dbReference>
<evidence type="ECO:0000256" key="12">
    <source>
        <dbReference type="SAM" id="MobiDB-lite"/>
    </source>
</evidence>
<reference evidence="14" key="1">
    <citation type="submission" date="2023-01" db="EMBL/GenBank/DDBJ databases">
        <title>The chitinases involved in constricting ring structure development in the nematode-trapping fungus Drechslerella dactyloides.</title>
        <authorList>
            <person name="Wang R."/>
            <person name="Zhang L."/>
            <person name="Tang P."/>
            <person name="Li S."/>
            <person name="Liang L."/>
        </authorList>
    </citation>
    <scope>NUCLEOTIDE SEQUENCE</scope>
    <source>
        <strain evidence="14">YMF1.00031</strain>
    </source>
</reference>
<dbReference type="GO" id="GO:0000030">
    <property type="term" value="F:mannosyltransferase activity"/>
    <property type="evidence" value="ECO:0007669"/>
    <property type="project" value="TreeGrafter"/>
</dbReference>
<dbReference type="InterPro" id="IPR046341">
    <property type="entry name" value="SET_dom_sf"/>
</dbReference>
<dbReference type="SUPFAM" id="SSF81822">
    <property type="entry name" value="RuBisCo LSMT C-terminal, substrate-binding domain"/>
    <property type="match status" value="1"/>
</dbReference>
<keyword evidence="6" id="KW-0337">GPI-anchor biosynthesis</keyword>
<dbReference type="AlphaFoldDB" id="A0AAD6J672"/>
<dbReference type="Gene3D" id="3.90.1420.10">
    <property type="entry name" value="Rubisco LSMT, substrate-binding domain"/>
    <property type="match status" value="1"/>
</dbReference>
<feature type="region of interest" description="Disordered" evidence="12">
    <location>
        <begin position="677"/>
        <end position="698"/>
    </location>
</feature>
<dbReference type="Pfam" id="PF09273">
    <property type="entry name" value="Rubis-subs-bind"/>
    <property type="match status" value="1"/>
</dbReference>
<evidence type="ECO:0000256" key="5">
    <source>
        <dbReference type="ARBA" id="ARBA00020410"/>
    </source>
</evidence>
<dbReference type="InterPro" id="IPR013233">
    <property type="entry name" value="PIG-X/PBN1"/>
</dbReference>
<dbReference type="GO" id="GO:1990529">
    <property type="term" value="C:glycosylphosphatidylinositol-mannosyltransferase I complex"/>
    <property type="evidence" value="ECO:0007669"/>
    <property type="project" value="TreeGrafter"/>
</dbReference>
<evidence type="ECO:0000256" key="3">
    <source>
        <dbReference type="ARBA" id="ARBA00010345"/>
    </source>
</evidence>
<protein>
    <recommendedName>
        <fullName evidence="5">Protein PBN1</fullName>
    </recommendedName>
    <alternativeName>
        <fullName evidence="4">Protein pbn1</fullName>
    </alternativeName>
</protein>
<comment type="subcellular location">
    <subcellularLocation>
        <location evidence="1">Endoplasmic reticulum membrane</location>
        <topology evidence="1">Single-pass type III membrane protein</topology>
    </subcellularLocation>
</comment>
<feature type="compositionally biased region" description="Basic and acidic residues" evidence="12">
    <location>
        <begin position="677"/>
        <end position="686"/>
    </location>
</feature>
<dbReference type="Proteomes" id="UP001221413">
    <property type="component" value="Unassembled WGS sequence"/>
</dbReference>
<comment type="similarity">
    <text evidence="3">Belongs to the PIGX family.</text>
</comment>
<dbReference type="GO" id="GO:0005789">
    <property type="term" value="C:endoplasmic reticulum membrane"/>
    <property type="evidence" value="ECO:0007669"/>
    <property type="project" value="UniProtKB-SubCell"/>
</dbReference>
<evidence type="ECO:0000256" key="9">
    <source>
        <dbReference type="ARBA" id="ARBA00022989"/>
    </source>
</evidence>
<comment type="caution">
    <text evidence="14">The sequence shown here is derived from an EMBL/GenBank/DDBJ whole genome shotgun (WGS) entry which is preliminary data.</text>
</comment>
<dbReference type="InterPro" id="IPR042322">
    <property type="entry name" value="Pbn1"/>
</dbReference>
<comment type="pathway">
    <text evidence="2">Glycolipid biosynthesis; glycosylphosphatidylinositol-anchor biosynthesis.</text>
</comment>
<accession>A0AAD6J672</accession>
<evidence type="ECO:0000256" key="10">
    <source>
        <dbReference type="ARBA" id="ARBA00023136"/>
    </source>
</evidence>
<dbReference type="GO" id="GO:0006506">
    <property type="term" value="P:GPI anchor biosynthetic process"/>
    <property type="evidence" value="ECO:0007669"/>
    <property type="project" value="UniProtKB-KW"/>
</dbReference>
<gene>
    <name evidence="14" type="ORF">Dda_0984</name>
</gene>
<evidence type="ECO:0000256" key="7">
    <source>
        <dbReference type="ARBA" id="ARBA00022692"/>
    </source>
</evidence>
<evidence type="ECO:0000256" key="4">
    <source>
        <dbReference type="ARBA" id="ARBA00019261"/>
    </source>
</evidence>
<organism evidence="14 15">
    <name type="scientific">Drechslerella dactyloides</name>
    <name type="common">Nematode-trapping fungus</name>
    <name type="synonym">Arthrobotrys dactyloides</name>
    <dbReference type="NCBI Taxonomy" id="74499"/>
    <lineage>
        <taxon>Eukaryota</taxon>
        <taxon>Fungi</taxon>
        <taxon>Dikarya</taxon>
        <taxon>Ascomycota</taxon>
        <taxon>Pezizomycotina</taxon>
        <taxon>Orbiliomycetes</taxon>
        <taxon>Orbiliales</taxon>
        <taxon>Orbiliaceae</taxon>
        <taxon>Drechslerella</taxon>
    </lineage>
</organism>
<feature type="region of interest" description="Disordered" evidence="12">
    <location>
        <begin position="919"/>
        <end position="938"/>
    </location>
</feature>
<evidence type="ECO:0000256" key="6">
    <source>
        <dbReference type="ARBA" id="ARBA00022502"/>
    </source>
</evidence>
<evidence type="ECO:0000256" key="1">
    <source>
        <dbReference type="ARBA" id="ARBA00004643"/>
    </source>
</evidence>
<dbReference type="Pfam" id="PF08320">
    <property type="entry name" value="PIG-X"/>
    <property type="match status" value="1"/>
</dbReference>
<evidence type="ECO:0000259" key="13">
    <source>
        <dbReference type="Pfam" id="PF09273"/>
    </source>
</evidence>
<dbReference type="PANTHER" id="PTHR28533:SF1">
    <property type="entry name" value="PROTEIN PBN1"/>
    <property type="match status" value="1"/>
</dbReference>
<name>A0AAD6J672_DREDA</name>
<sequence>MKRRVTFITPPGKEIPDDALRLTKDGLVVKGLKAIREEKYTFAYDELPPFAKNLVRETRELYIRFDNGKDYTSGWKGPFSSRLPLGVHAVVVPREKSQMKQLGIFLGSSSDVESLSTSYKRFTKFYTPNSSGFRSFVERLAGGVCNGVDRSCRDDIVNFNNAASVDITFDPVSQALDLTATWTTYSSNTADAKGWETLIKPYTPTGRVEIGIFSNGESPEKEEVSLRGQIAVVGEDTEFRPTAFSFPVRHHSRANIFTADFQRPTGLHPKLEVTLALGGTSPGDECTLNAYFTVPQPFFVDPYQLEDTSLMRSYGVSKIIAVEGETDLEAPAYEMKRWGATVVAELDTQDYFENRVKSHLPMEFTLPLHLRYLEPDFSKTNQTATLPWPTVFWACPAELWRKMSTSPFERKMLGYEEYFPEETYFHHLTPKLINKTQSTSSLEVPILVAQEGNIIEQATIGVIARIKIIGIITLLMLTRAPSRVDLRLPMISSSHATTKMSDPAISDWLSRNSAQIHPSVLVSKSDPGTHTISSTEPIPASTTLLSIPISATLCITNGALLQRAPALADRSQWPAMILTVMYENSLPDSKWRTYLDNLPREFDTLMYWTDDELKELEGSAVLGKVGKQEAIIFYQTEIMVFAEARKDVFEGIDMSLETFHMVGSWVMAFATDLDKPSDGRDTHADAMDEDDDDEDDEEFDSLNTYKALVPFANFVPGDCELANCEFSPSESSVSLIATANILANASLYIDPGPFPRSDLLRRLGAFQQSSADHDVVEIDSTLIISVAGRAVPEMIRDARIERLVEEDLLEDSYDIEADGAIPSEMLVVIQAFMADDMTFQSYVDQEKFPKAKKDSKTRDIVVEIVEKRREGYKTTSEEDVALLRSGEALSRRKRMAVEVRLGEKEILRKMENAVSGWADVEPAAADSARNRKRVKRGP</sequence>
<keyword evidence="10" id="KW-0472">Membrane</keyword>
<feature type="compositionally biased region" description="Acidic residues" evidence="12">
    <location>
        <begin position="687"/>
        <end position="698"/>
    </location>
</feature>
<dbReference type="Gene3D" id="3.90.1410.10">
    <property type="entry name" value="set domain protein methyltransferase, domain 1"/>
    <property type="match status" value="1"/>
</dbReference>
<keyword evidence="11" id="KW-0325">Glycoprotein</keyword>
<dbReference type="SMART" id="SM00780">
    <property type="entry name" value="PIG-X"/>
    <property type="match status" value="1"/>
</dbReference>
<dbReference type="InterPro" id="IPR015353">
    <property type="entry name" value="Rubisco_LSMT_subst-bd"/>
</dbReference>
<feature type="domain" description="Rubisco LSMT substrate-binding" evidence="13">
    <location>
        <begin position="813"/>
        <end position="907"/>
    </location>
</feature>
<evidence type="ECO:0000256" key="11">
    <source>
        <dbReference type="ARBA" id="ARBA00023180"/>
    </source>
</evidence>
<dbReference type="PANTHER" id="PTHR28533">
    <property type="entry name" value="PROTEIN PBN1"/>
    <property type="match status" value="1"/>
</dbReference>